<keyword evidence="1" id="KW-0732">Signal</keyword>
<evidence type="ECO:0000256" key="1">
    <source>
        <dbReference type="SAM" id="SignalP"/>
    </source>
</evidence>
<reference evidence="2 3" key="1">
    <citation type="submission" date="2020-08" db="EMBL/GenBank/DDBJ databases">
        <title>Genomic Encyclopedia of Type Strains, Phase IV (KMG-IV): sequencing the most valuable type-strain genomes for metagenomic binning, comparative biology and taxonomic classification.</title>
        <authorList>
            <person name="Goeker M."/>
        </authorList>
    </citation>
    <scope>NUCLEOTIDE SEQUENCE [LARGE SCALE GENOMIC DNA]</scope>
    <source>
        <strain evidence="2 3">DSM 2461</strain>
    </source>
</reference>
<dbReference type="Proteomes" id="UP000587760">
    <property type="component" value="Unassembled WGS sequence"/>
</dbReference>
<dbReference type="RefSeq" id="WP_184746889.1">
    <property type="nucleotide sequence ID" value="NZ_JACHGJ010000003.1"/>
</dbReference>
<evidence type="ECO:0000313" key="3">
    <source>
        <dbReference type="Proteomes" id="UP000587760"/>
    </source>
</evidence>
<proteinExistence type="predicted"/>
<sequence>MRKIITIALIAAITTVSLSAEAIFEYDIPFGWQSPEIMAQGGSFTAIASGFNALMTNPAGFAMSKTYKYVESENEDGERVVEKKERGEVTVLGVLPYAMINPFTLKEDLAQADDASQDAIIDAILNQSSTNGIGAGVQAGIGYVGYGFGFGFINTVDMMFPQTDNILGISGDITATTALVGGYAHKFDFGFMKLAVGADIRPMWRVKVKDININTVLGFMGGGDGSDEIDLSTIDALTGFAIGFDVGAIAEISMFSFGASLRDIGHTRYLYQSTNLDSLMGDPLHGEEYTGLDYVTPMTLRLGAAIHPDLGRLSRFVDPKAHIEYVIPMIIDDKVADYDAQSFWVNLHAGAEVRLLSFLSLRAGYASGYLSAGLGIDFVIGELNAALYSIETGSHSGSNQQMGAAVEFAFRF</sequence>
<organism evidence="2 3">
    <name type="scientific">Spirochaeta isovalerica</name>
    <dbReference type="NCBI Taxonomy" id="150"/>
    <lineage>
        <taxon>Bacteria</taxon>
        <taxon>Pseudomonadati</taxon>
        <taxon>Spirochaetota</taxon>
        <taxon>Spirochaetia</taxon>
        <taxon>Spirochaetales</taxon>
        <taxon>Spirochaetaceae</taxon>
        <taxon>Spirochaeta</taxon>
    </lineage>
</organism>
<feature type="chain" id="PRO_5032396781" description="DUF5723 domain-containing protein" evidence="1">
    <location>
        <begin position="23"/>
        <end position="412"/>
    </location>
</feature>
<comment type="caution">
    <text evidence="2">The sequence shown here is derived from an EMBL/GenBank/DDBJ whole genome shotgun (WGS) entry which is preliminary data.</text>
</comment>
<protein>
    <recommendedName>
        <fullName evidence="4">DUF5723 domain-containing protein</fullName>
    </recommendedName>
</protein>
<evidence type="ECO:0000313" key="2">
    <source>
        <dbReference type="EMBL" id="MBB6480632.1"/>
    </source>
</evidence>
<gene>
    <name evidence="2" type="ORF">HNR50_002295</name>
</gene>
<dbReference type="EMBL" id="JACHGJ010000003">
    <property type="protein sequence ID" value="MBB6480632.1"/>
    <property type="molecule type" value="Genomic_DNA"/>
</dbReference>
<dbReference type="AlphaFoldDB" id="A0A841RE41"/>
<evidence type="ECO:0008006" key="4">
    <source>
        <dbReference type="Google" id="ProtNLM"/>
    </source>
</evidence>
<name>A0A841RE41_9SPIO</name>
<accession>A0A841RE41</accession>
<dbReference type="Gene3D" id="2.40.160.60">
    <property type="entry name" value="Outer membrane protein transport protein (OMPP1/FadL/TodX)"/>
    <property type="match status" value="1"/>
</dbReference>
<feature type="signal peptide" evidence="1">
    <location>
        <begin position="1"/>
        <end position="22"/>
    </location>
</feature>
<keyword evidence="3" id="KW-1185">Reference proteome</keyword>